<protein>
    <submittedName>
        <fullName evidence="1">Uncharacterized protein</fullName>
    </submittedName>
</protein>
<gene>
    <name evidence="1" type="ORF">FDG31_00475</name>
</gene>
<comment type="caution">
    <text evidence="1">The sequence shown here is derived from an EMBL/GenBank/DDBJ whole genome shotgun (WGS) entry which is preliminary data.</text>
</comment>
<sequence length="216" mass="24438">MPNIILQDVNTVVHGTSRHGLDYDIAHVTMLIQTDEPISTDYEWAIPHIEDIPSKAIALLKDGKTPIYPMLKSKLRQDINSFSENVDTNNMTELLDDIEKALMLTCMHVTPLEPLENNNCRYLVSYKYRLYPVETDNFEFKVLLPFDGLGICNGGKLQLTLIAPIGATINPTITDAKDFNGQSVADETITQICNVNKNIVSFEIQQDPIFTIRYNY</sequence>
<proteinExistence type="predicted"/>
<dbReference type="EMBL" id="SXFB01000001">
    <property type="protein sequence ID" value="NFV24657.1"/>
    <property type="molecule type" value="Genomic_DNA"/>
</dbReference>
<reference evidence="1 2" key="1">
    <citation type="submission" date="2019-04" db="EMBL/GenBank/DDBJ databases">
        <title>Genome sequencing of Clostridium botulinum Groups I-IV and Clostridium butyricum.</title>
        <authorList>
            <person name="Brunt J."/>
            <person name="Van Vliet A.H.M."/>
            <person name="Stringer S.C."/>
            <person name="Carter A.T."/>
            <person name="Peck M.W."/>
        </authorList>
    </citation>
    <scope>NUCLEOTIDE SEQUENCE [LARGE SCALE GENOMIC DNA]</scope>
    <source>
        <strain evidence="1 2">BL81</strain>
    </source>
</reference>
<dbReference type="AlphaFoldDB" id="A0A6B4JIW9"/>
<evidence type="ECO:0000313" key="2">
    <source>
        <dbReference type="Proteomes" id="UP000486903"/>
    </source>
</evidence>
<name>A0A6B4JIW9_CLOBO</name>
<accession>A0A6B4JIW9</accession>
<dbReference type="RefSeq" id="WP_003371403.1">
    <property type="nucleotide sequence ID" value="NZ_JACBBA010000001.1"/>
</dbReference>
<organism evidence="1 2">
    <name type="scientific">Clostridium botulinum</name>
    <dbReference type="NCBI Taxonomy" id="1491"/>
    <lineage>
        <taxon>Bacteria</taxon>
        <taxon>Bacillati</taxon>
        <taxon>Bacillota</taxon>
        <taxon>Clostridia</taxon>
        <taxon>Eubacteriales</taxon>
        <taxon>Clostridiaceae</taxon>
        <taxon>Clostridium</taxon>
    </lineage>
</organism>
<evidence type="ECO:0000313" key="1">
    <source>
        <dbReference type="EMBL" id="NFV24657.1"/>
    </source>
</evidence>
<dbReference type="Proteomes" id="UP000486903">
    <property type="component" value="Unassembled WGS sequence"/>
</dbReference>